<dbReference type="InterPro" id="IPR036423">
    <property type="entry name" value="SOD-like_Cu/Zn_dom_sf"/>
</dbReference>
<dbReference type="PROSITE" id="PS00087">
    <property type="entry name" value="SOD_CU_ZN_1"/>
    <property type="match status" value="1"/>
</dbReference>
<sequence>MKNWDCDWDDDCLPPEQDGCYCWQCMYAKKCWPDEQQPTEIRAYIKGGPLAPSIKGVVTFRDVPGGTEVSVTVTGLPQYQPAEGNRAPVGPHGFHLHECGSCAVGNPEDPFMKAGGHWNPANQPHGNHAGDFPVLFSNNGRASMSLFTNKFKPDDVVGKAVIIHENPDDYRSQPAGAAGRRLACGVIKRSSR</sequence>
<reference evidence="2" key="1">
    <citation type="submission" date="2019-08" db="EMBL/GenBank/DDBJ databases">
        <authorList>
            <person name="Kucharzyk K."/>
            <person name="Murdoch R.W."/>
            <person name="Higgins S."/>
            <person name="Loffler F."/>
        </authorList>
    </citation>
    <scope>NUCLEOTIDE SEQUENCE</scope>
</reference>
<dbReference type="EMBL" id="VSSQ01043114">
    <property type="protein sequence ID" value="MPM96766.1"/>
    <property type="molecule type" value="Genomic_DNA"/>
</dbReference>
<dbReference type="GO" id="GO:0006801">
    <property type="term" value="P:superoxide metabolic process"/>
    <property type="evidence" value="ECO:0007669"/>
    <property type="project" value="InterPro"/>
</dbReference>
<dbReference type="PANTHER" id="PTHR10003">
    <property type="entry name" value="SUPEROXIDE DISMUTASE CU-ZN -RELATED"/>
    <property type="match status" value="1"/>
</dbReference>
<dbReference type="CDD" id="cd00305">
    <property type="entry name" value="Cu-Zn_Superoxide_Dismutase"/>
    <property type="match status" value="1"/>
</dbReference>
<dbReference type="Pfam" id="PF00080">
    <property type="entry name" value="Sod_Cu"/>
    <property type="match status" value="1"/>
</dbReference>
<evidence type="ECO:0000313" key="2">
    <source>
        <dbReference type="EMBL" id="MPM96766.1"/>
    </source>
</evidence>
<dbReference type="InterPro" id="IPR018152">
    <property type="entry name" value="SOD_Cu/Zn_BS"/>
</dbReference>
<dbReference type="SUPFAM" id="SSF49329">
    <property type="entry name" value="Cu,Zn superoxide dismutase-like"/>
    <property type="match status" value="1"/>
</dbReference>
<dbReference type="AlphaFoldDB" id="A0A645E5I0"/>
<protein>
    <recommendedName>
        <fullName evidence="1">Superoxide dismutase copper/zinc binding domain-containing protein</fullName>
    </recommendedName>
</protein>
<comment type="caution">
    <text evidence="2">The sequence shown here is derived from an EMBL/GenBank/DDBJ whole genome shotgun (WGS) entry which is preliminary data.</text>
</comment>
<accession>A0A645E5I0</accession>
<dbReference type="GO" id="GO:0005507">
    <property type="term" value="F:copper ion binding"/>
    <property type="evidence" value="ECO:0007669"/>
    <property type="project" value="InterPro"/>
</dbReference>
<proteinExistence type="predicted"/>
<name>A0A645E5I0_9ZZZZ</name>
<gene>
    <name evidence="2" type="ORF">SDC9_143931</name>
</gene>
<evidence type="ECO:0000259" key="1">
    <source>
        <dbReference type="Pfam" id="PF00080"/>
    </source>
</evidence>
<dbReference type="InterPro" id="IPR024134">
    <property type="entry name" value="SOD_Cu/Zn_/chaperone"/>
</dbReference>
<dbReference type="Gene3D" id="2.60.40.200">
    <property type="entry name" value="Superoxide dismutase, copper/zinc binding domain"/>
    <property type="match status" value="1"/>
</dbReference>
<feature type="domain" description="Superoxide dismutase copper/zinc binding" evidence="1">
    <location>
        <begin position="54"/>
        <end position="187"/>
    </location>
</feature>
<organism evidence="2">
    <name type="scientific">bioreactor metagenome</name>
    <dbReference type="NCBI Taxonomy" id="1076179"/>
    <lineage>
        <taxon>unclassified sequences</taxon>
        <taxon>metagenomes</taxon>
        <taxon>ecological metagenomes</taxon>
    </lineage>
</organism>
<dbReference type="InterPro" id="IPR001424">
    <property type="entry name" value="SOD_Cu_Zn_dom"/>
</dbReference>